<dbReference type="AlphaFoldDB" id="A0A8J2YAJ3"/>
<accession>A0A8J2YAJ3</accession>
<name>A0A8J2YAJ3_9BACL</name>
<dbReference type="InterPro" id="IPR017853">
    <property type="entry name" value="GH"/>
</dbReference>
<evidence type="ECO:0000313" key="2">
    <source>
        <dbReference type="Proteomes" id="UP000625210"/>
    </source>
</evidence>
<comment type="caution">
    <text evidence="1">The sequence shown here is derived from an EMBL/GenBank/DDBJ whole genome shotgun (WGS) entry which is preliminary data.</text>
</comment>
<gene>
    <name evidence="1" type="ORF">GCM10011571_15450</name>
</gene>
<dbReference type="SUPFAM" id="SSF51445">
    <property type="entry name" value="(Trans)glycosidases"/>
    <property type="match status" value="1"/>
</dbReference>
<dbReference type="Proteomes" id="UP000625210">
    <property type="component" value="Unassembled WGS sequence"/>
</dbReference>
<reference evidence="1" key="1">
    <citation type="journal article" date="2014" name="Int. J. Syst. Evol. Microbiol.">
        <title>Complete genome sequence of Corynebacterium casei LMG S-19264T (=DSM 44701T), isolated from a smear-ripened cheese.</title>
        <authorList>
            <consortium name="US DOE Joint Genome Institute (JGI-PGF)"/>
            <person name="Walter F."/>
            <person name="Albersmeier A."/>
            <person name="Kalinowski J."/>
            <person name="Ruckert C."/>
        </authorList>
    </citation>
    <scope>NUCLEOTIDE SEQUENCE</scope>
    <source>
        <strain evidence="1">CGMCC 1.15179</strain>
    </source>
</reference>
<dbReference type="RefSeq" id="WP_188647303.1">
    <property type="nucleotide sequence ID" value="NZ_BMHQ01000004.1"/>
</dbReference>
<evidence type="ECO:0000313" key="1">
    <source>
        <dbReference type="EMBL" id="GGE14839.1"/>
    </source>
</evidence>
<organism evidence="1 2">
    <name type="scientific">Marinithermofilum abyssi</name>
    <dbReference type="NCBI Taxonomy" id="1571185"/>
    <lineage>
        <taxon>Bacteria</taxon>
        <taxon>Bacillati</taxon>
        <taxon>Bacillota</taxon>
        <taxon>Bacilli</taxon>
        <taxon>Bacillales</taxon>
        <taxon>Thermoactinomycetaceae</taxon>
        <taxon>Marinithermofilum</taxon>
    </lineage>
</organism>
<proteinExistence type="predicted"/>
<reference evidence="1" key="2">
    <citation type="submission" date="2020-09" db="EMBL/GenBank/DDBJ databases">
        <authorList>
            <person name="Sun Q."/>
            <person name="Zhou Y."/>
        </authorList>
    </citation>
    <scope>NUCLEOTIDE SEQUENCE</scope>
    <source>
        <strain evidence="1">CGMCC 1.15179</strain>
    </source>
</reference>
<sequence>MVSVLFLRWFVCLLAAWSLWIPVQKAEAHDFPPVWGKEKTVAPMIGDYAGEIREPKPRADGLHHVDTPRLIEKLQQLGVNTYFYLIWHQSSDWDDLRKEFLPAAKKAGIDVWIYLVPPTEAREKQSEPYGTDYIAWFRATAKLSLAFPNLKGVVMDDFNHNLRFFTPEYVKRMKRAGAEINPRLRFYPQIYYTAIGPSLLKQYRHVIDGVVMTFRDGKFRNTQRAHYLPQQIEKVHRLLHEHHLPFILMVHASKLSATPANPSADYVKTALQTGIHYLQEGKLDGLVTYVLNKEWFPEDRDRQAFSGNGFGCLFVPPGYNPSVGGKGELTQTIHVTGKGPYRLRFYHLSVYPRYLVAGQYVKQVLVNRRVVWQQDVTVHPAERWQQQTIDLTPYLSGKKEATLTLRLYRLNGGSHAWLYTGFDQLQISEVSISNPDFETKEAWQITANHPSMIGQRIQYDSQRRFKVYVTTMQLYTAYHLYHQCQSPEVSAEMIRLADEMLDAMSKGHKKQALLAMEQMMAASQRKNIAEETKASLHRSIKKLHHLLML</sequence>
<keyword evidence="2" id="KW-1185">Reference proteome</keyword>
<protein>
    <submittedName>
        <fullName evidence="1">Uncharacterized protein</fullName>
    </submittedName>
</protein>
<dbReference type="EMBL" id="BMHQ01000004">
    <property type="protein sequence ID" value="GGE14839.1"/>
    <property type="molecule type" value="Genomic_DNA"/>
</dbReference>